<accession>A0A3B0ZZ47</accession>
<proteinExistence type="predicted"/>
<dbReference type="AlphaFoldDB" id="A0A3B0ZZ47"/>
<reference evidence="1" key="1">
    <citation type="submission" date="2018-06" db="EMBL/GenBank/DDBJ databases">
        <authorList>
            <person name="Zhirakovskaya E."/>
        </authorList>
    </citation>
    <scope>NUCLEOTIDE SEQUENCE</scope>
</reference>
<evidence type="ECO:0000313" key="1">
    <source>
        <dbReference type="EMBL" id="VAW94530.1"/>
    </source>
</evidence>
<gene>
    <name evidence="1" type="ORF">MNBD_GAMMA19-270</name>
</gene>
<protein>
    <submittedName>
        <fullName evidence="1">Uncharacterized protein</fullName>
    </submittedName>
</protein>
<dbReference type="EMBL" id="UOFV01000024">
    <property type="protein sequence ID" value="VAW94530.1"/>
    <property type="molecule type" value="Genomic_DNA"/>
</dbReference>
<name>A0A3B0ZZ47_9ZZZZ</name>
<organism evidence="1">
    <name type="scientific">hydrothermal vent metagenome</name>
    <dbReference type="NCBI Taxonomy" id="652676"/>
    <lineage>
        <taxon>unclassified sequences</taxon>
        <taxon>metagenomes</taxon>
        <taxon>ecological metagenomes</taxon>
    </lineage>
</organism>
<sequence length="55" mass="6181">MICINSQPISYPDQHYLLNAFKTASGSEDTTLSSFINLLVEPLRLFHPTVLLCVE</sequence>